<comment type="caution">
    <text evidence="2">The sequence shown here is derived from an EMBL/GenBank/DDBJ whole genome shotgun (WGS) entry which is preliminary data.</text>
</comment>
<feature type="domain" description="ATPase dynein-related AAA" evidence="1">
    <location>
        <begin position="260"/>
        <end position="394"/>
    </location>
</feature>
<keyword evidence="2" id="KW-0378">Hydrolase</keyword>
<dbReference type="Proteomes" id="UP000269375">
    <property type="component" value="Unassembled WGS sequence"/>
</dbReference>
<name>A0A3N0W9X2_9FLAO</name>
<dbReference type="AlphaFoldDB" id="A0A3N0W9X2"/>
<dbReference type="GO" id="GO:0016887">
    <property type="term" value="F:ATP hydrolysis activity"/>
    <property type="evidence" value="ECO:0007669"/>
    <property type="project" value="InterPro"/>
</dbReference>
<keyword evidence="2" id="KW-0540">Nuclease</keyword>
<dbReference type="InterPro" id="IPR027417">
    <property type="entry name" value="P-loop_NTPase"/>
</dbReference>
<keyword evidence="2" id="KW-0255">Endonuclease</keyword>
<organism evidence="2 3">
    <name type="scientific">Chryseobacterium daecheongense</name>
    <dbReference type="NCBI Taxonomy" id="192389"/>
    <lineage>
        <taxon>Bacteria</taxon>
        <taxon>Pseudomonadati</taxon>
        <taxon>Bacteroidota</taxon>
        <taxon>Flavobacteriia</taxon>
        <taxon>Flavobacteriales</taxon>
        <taxon>Weeksellaceae</taxon>
        <taxon>Chryseobacterium group</taxon>
        <taxon>Chryseobacterium</taxon>
    </lineage>
</organism>
<protein>
    <submittedName>
        <fullName evidence="2">Restriction endonuclease</fullName>
    </submittedName>
</protein>
<sequence length="500" mass="57762">MKNSIELLKYKKQIILQGPPGTGKTKLAKEIADTILNTGKEGVTPKSLIEKFFKDENEQTADNAGYEKKLQEFQKAFPKDQFQNMELDDYCIGKGNRTNFCWWLERGLERYGKFTPGQSGNYVIYYGRSEEDYVVKKSDERIYTLFPKLMNVLDKLINNKDIETALQLYGESFVLKVLNSYYPEEFFPINGKKALENAVKILGRDYKGKSAVELNGILREEFIKLKSKFNSKATPLDFMAFLFKTFSLNQDGVIMRNSEAEIIKREPTIIQFHPSYTYEDFVRGIIADATDKGIAYKVENKVLASLAKEANENPYSDYVLIIDEINRANLSSVLGELIYALEYRGEAVNSVYALKNESDDNHELIIPPNLYIIGTMNTADRSVGHIDYAIRRRFAFVNIPPRDLQDDDKIYFNTTGFNIISALFNKDNVSREFEIESVKIGHSYFIVKKSDAPDEIRRDELFRMKMEYEVKPILLEYERDGILIGEYENKPIKEFITEHL</sequence>
<evidence type="ECO:0000259" key="1">
    <source>
        <dbReference type="Pfam" id="PF07728"/>
    </source>
</evidence>
<dbReference type="Gene3D" id="3.40.50.300">
    <property type="entry name" value="P-loop containing nucleotide triphosphate hydrolases"/>
    <property type="match status" value="2"/>
</dbReference>
<dbReference type="GO" id="GO:0005524">
    <property type="term" value="F:ATP binding"/>
    <property type="evidence" value="ECO:0007669"/>
    <property type="project" value="InterPro"/>
</dbReference>
<accession>A0A3N0W9X2</accession>
<dbReference type="OrthoDB" id="9781481at2"/>
<gene>
    <name evidence="2" type="ORF">EGI05_04865</name>
</gene>
<dbReference type="GO" id="GO:0004519">
    <property type="term" value="F:endonuclease activity"/>
    <property type="evidence" value="ECO:0007669"/>
    <property type="project" value="UniProtKB-KW"/>
</dbReference>
<proteinExistence type="predicted"/>
<evidence type="ECO:0000313" key="3">
    <source>
        <dbReference type="Proteomes" id="UP000269375"/>
    </source>
</evidence>
<dbReference type="InterPro" id="IPR011704">
    <property type="entry name" value="ATPase_dyneun-rel_AAA"/>
</dbReference>
<evidence type="ECO:0000313" key="2">
    <source>
        <dbReference type="EMBL" id="ROI00899.1"/>
    </source>
</evidence>
<dbReference type="InterPro" id="IPR052934">
    <property type="entry name" value="Methyl-DNA_Rec/Restrict_Enz"/>
</dbReference>
<dbReference type="PANTHER" id="PTHR37291:SF1">
    <property type="entry name" value="TYPE IV METHYL-DIRECTED RESTRICTION ENZYME ECOKMCRB SUBUNIT"/>
    <property type="match status" value="1"/>
</dbReference>
<dbReference type="Pfam" id="PF07728">
    <property type="entry name" value="AAA_5"/>
    <property type="match status" value="1"/>
</dbReference>
<dbReference type="SUPFAM" id="SSF52540">
    <property type="entry name" value="P-loop containing nucleoside triphosphate hydrolases"/>
    <property type="match status" value="2"/>
</dbReference>
<reference evidence="2 3" key="1">
    <citation type="submission" date="2018-11" db="EMBL/GenBank/DDBJ databases">
        <title>Proposal to divide the Flavobacteriaceae and reorganize its genera based on Amino Acid Identity values calculated from whole genome sequences.</title>
        <authorList>
            <person name="Nicholson A.C."/>
            <person name="Gulvik C.A."/>
            <person name="Whitney A.M."/>
            <person name="Humrighouse B.W."/>
            <person name="Bell M."/>
            <person name="Holmes B."/>
            <person name="Steigerwalt A."/>
            <person name="Villarma A."/>
            <person name="Sheth M."/>
            <person name="Batra D."/>
            <person name="Pryor J."/>
            <person name="Bernardet J.-F."/>
            <person name="Hugo C."/>
            <person name="Kampfer P."/>
            <person name="Newman J."/>
            <person name="Mcquiston J.R."/>
        </authorList>
    </citation>
    <scope>NUCLEOTIDE SEQUENCE [LARGE SCALE GENOMIC DNA]</scope>
    <source>
        <strain evidence="2 3">DSM 15235</strain>
    </source>
</reference>
<dbReference type="PANTHER" id="PTHR37291">
    <property type="entry name" value="5-METHYLCYTOSINE-SPECIFIC RESTRICTION ENZYME B"/>
    <property type="match status" value="1"/>
</dbReference>
<dbReference type="EMBL" id="RJTX01000001">
    <property type="protein sequence ID" value="ROI00899.1"/>
    <property type="molecule type" value="Genomic_DNA"/>
</dbReference>